<dbReference type="EMBL" id="BLAU01000001">
    <property type="protein sequence ID" value="GET21076.1"/>
    <property type="molecule type" value="Genomic_DNA"/>
</dbReference>
<dbReference type="InterPro" id="IPR029030">
    <property type="entry name" value="Caspase-like_dom_sf"/>
</dbReference>
<dbReference type="AlphaFoldDB" id="A0A2P8C913"/>
<accession>A0A2P8C913</accession>
<evidence type="ECO:0000313" key="5">
    <source>
        <dbReference type="Proteomes" id="UP000240621"/>
    </source>
</evidence>
<evidence type="ECO:0000256" key="1">
    <source>
        <dbReference type="ARBA" id="ARBA00022729"/>
    </source>
</evidence>
<dbReference type="Gene3D" id="2.60.40.4070">
    <property type="match status" value="1"/>
</dbReference>
<dbReference type="Gene3D" id="3.40.50.10390">
    <property type="entry name" value="Gingipain r, domain 1"/>
    <property type="match status" value="1"/>
</dbReference>
<name>A0A2P8C913_9BACT</name>
<evidence type="ECO:0000259" key="2">
    <source>
        <dbReference type="Pfam" id="PF01364"/>
    </source>
</evidence>
<dbReference type="GO" id="GO:0008234">
    <property type="term" value="F:cysteine-type peptidase activity"/>
    <property type="evidence" value="ECO:0007669"/>
    <property type="project" value="InterPro"/>
</dbReference>
<keyword evidence="1" id="KW-0732">Signal</keyword>
<protein>
    <submittedName>
        <fullName evidence="3">Peptidase C25</fullName>
    </submittedName>
    <submittedName>
        <fullName evidence="4">Putative secreted protein (Por secretion system target)</fullName>
    </submittedName>
</protein>
<dbReference type="NCBIfam" id="TIGR04183">
    <property type="entry name" value="Por_Secre_tail"/>
    <property type="match status" value="1"/>
</dbReference>
<dbReference type="InterPro" id="IPR029031">
    <property type="entry name" value="Gingipain_N_sf"/>
</dbReference>
<organism evidence="4 5">
    <name type="scientific">Prolixibacter denitrificans</name>
    <dbReference type="NCBI Taxonomy" id="1541063"/>
    <lineage>
        <taxon>Bacteria</taxon>
        <taxon>Pseudomonadati</taxon>
        <taxon>Bacteroidota</taxon>
        <taxon>Bacteroidia</taxon>
        <taxon>Marinilabiliales</taxon>
        <taxon>Prolixibacteraceae</taxon>
        <taxon>Prolixibacter</taxon>
    </lineage>
</organism>
<sequence length="1238" mass="137112">MYKIFFFISIFLVSCHVYGEQLDVTLAWHKKSDAVLPTFAGAKFDDVQPDIPFWAEMIPVNATNVKAEIVVEKWNSVPDTGAINQYTFPDTLSFSGKVVIASGKKFLQLRLSPFVREPGNIQYVSQFRVKYSASPELKAASLSESVAAHSVLASGTWRKVKATGKGIHSITYAALRSMGFQTPANVKIYGNLSYMLDRVNRPDSPDDLVPVPFYVGKNTAGDDCLFFYAPGSVKWTYDASTGLYQHHLNSFAPDYSFFYLTENAQAAPQIPTETVAGKTADTIVTQYDYHDFSEKEENNLIESGREWFGPAMTGTVSQSLSFAIPNRVASEPVSFQMVAAARTKDGSSLSVQVNGITLADFQFSVYQTYESADYADLQEKQFTYNGTGTQLNVALRSSAGGTDQTWLNYVRMQGRANLVLSGSELIFRDSRSVKAGRTAEFSLSGADSQTKVWDVSSPLNPKAMQTTFDGTHLNFLASTDSLREFVAFNPSSDYPGVEFVEDIANQDLHGMDAGEMLIITPEVFLSQANELANFHRQQDGMSVSVVPVEKIYDEFSAGIKDVTAIRNFIRTCYRKSSGTPLKYVLLFGKGTYDNIHDVSDENPDYIPTWQSENSINPALSFVSDDYFGLLDDGEGEYNGAVDVGVGRIPCISQAEATAAVDKIIHYASTAGLGEWRNVLCFIADDEDGNLHMRDAERLADQVNTDYPSFYTDKIYFDAYPQETTPDERYPGVTAAINDRVKRGVLIMNYTGHANEEGLAHEKVLMKPDIDAWTNYNKLPVFVTATCEFSRWDYTNKQSAGEHVLFNPNGGGVALFSTTRLVYSSANYQINKSFFNHVFEQDQNGKNLRMGDVIRLSKIDNGGTINSRKFALLGDPALRLTYPQYHVATTEINGQPASELTDTVHALDVIKVAGQVQDIRGNRLTNFKGDLYPIVYDKQTTEQTLGNAGQTPFDYVVQNNVLYKGKVSVTDGGFTFSFVVPKDINYRIDKGMIRYYATNGTIDGHGYYNQFDIGGASTGTITDASGPDIEVYLDNEQFRSGDETGRNPLLIVKLADEMGINTSGTGIGHDLTATLDGDEQNLIVLNDLFQADLNSYNSGTINYQFSDLSSGVHTLKIKAWDVLNNSSEKEVEFKVNTGLKISRVYNYPNPVKDETHFVFEHNQYGDLFDVTVSIYDLQGRLVDRMDKSVLSDGLSSNPITWNPSSRGIFLPKGIYIYQLSATSAEGFSASRSGKMLILH</sequence>
<gene>
    <name evidence="3" type="primary">porU</name>
    <name evidence="4" type="ORF">CLV93_10957</name>
    <name evidence="3" type="ORF">JCM18694_13220</name>
</gene>
<reference evidence="4 5" key="1">
    <citation type="submission" date="2018-03" db="EMBL/GenBank/DDBJ databases">
        <title>Genomic Encyclopedia of Archaeal and Bacterial Type Strains, Phase II (KMG-II): from individual species to whole genera.</title>
        <authorList>
            <person name="Goeker M."/>
        </authorList>
    </citation>
    <scope>NUCLEOTIDE SEQUENCE [LARGE SCALE GENOMIC DNA]</scope>
    <source>
        <strain evidence="4 5">DSM 27267</strain>
    </source>
</reference>
<reference evidence="3 6" key="2">
    <citation type="submission" date="2019-10" db="EMBL/GenBank/DDBJ databases">
        <title>Prolixibacter strains distinguished by the presence of nitrate reductase genes were adept at nitrate-dependent anaerobic corrosion of metallic iron and carbon steel.</title>
        <authorList>
            <person name="Iino T."/>
            <person name="Shono N."/>
            <person name="Ito K."/>
            <person name="Nakamura R."/>
            <person name="Sueoka K."/>
            <person name="Harayama S."/>
            <person name="Ohkuma M."/>
        </authorList>
    </citation>
    <scope>NUCLEOTIDE SEQUENCE [LARGE SCALE GENOMIC DNA]</scope>
    <source>
        <strain evidence="3 6">MIC1-1</strain>
    </source>
</reference>
<dbReference type="PROSITE" id="PS51257">
    <property type="entry name" value="PROKAR_LIPOPROTEIN"/>
    <property type="match status" value="1"/>
</dbReference>
<dbReference type="SUPFAM" id="SSF52129">
    <property type="entry name" value="Caspase-like"/>
    <property type="match status" value="1"/>
</dbReference>
<evidence type="ECO:0000313" key="4">
    <source>
        <dbReference type="EMBL" id="PSK81454.1"/>
    </source>
</evidence>
<dbReference type="EMBL" id="PYGC01000009">
    <property type="protein sequence ID" value="PSK81454.1"/>
    <property type="molecule type" value="Genomic_DNA"/>
</dbReference>
<proteinExistence type="predicted"/>
<dbReference type="Pfam" id="PF01364">
    <property type="entry name" value="Peptidase_C25"/>
    <property type="match status" value="1"/>
</dbReference>
<keyword evidence="6" id="KW-1185">Reference proteome</keyword>
<comment type="caution">
    <text evidence="4">The sequence shown here is derived from an EMBL/GenBank/DDBJ whole genome shotgun (WGS) entry which is preliminary data.</text>
</comment>
<dbReference type="Proteomes" id="UP000240621">
    <property type="component" value="Unassembled WGS sequence"/>
</dbReference>
<dbReference type="Proteomes" id="UP000396862">
    <property type="component" value="Unassembled WGS sequence"/>
</dbReference>
<dbReference type="InterPro" id="IPR026444">
    <property type="entry name" value="Secre_tail"/>
</dbReference>
<dbReference type="OrthoDB" id="9809780at2"/>
<dbReference type="CDD" id="cd02258">
    <property type="entry name" value="Peptidase_C25_N"/>
    <property type="match status" value="1"/>
</dbReference>
<dbReference type="Gene3D" id="3.40.50.1460">
    <property type="match status" value="1"/>
</dbReference>
<evidence type="ECO:0000313" key="6">
    <source>
        <dbReference type="Proteomes" id="UP000396862"/>
    </source>
</evidence>
<dbReference type="RefSeq" id="WP_106543135.1">
    <property type="nucleotide sequence ID" value="NZ_BLAU01000001.1"/>
</dbReference>
<dbReference type="GO" id="GO:0006508">
    <property type="term" value="P:proteolysis"/>
    <property type="evidence" value="ECO:0007669"/>
    <property type="project" value="InterPro"/>
</dbReference>
<evidence type="ECO:0000313" key="3">
    <source>
        <dbReference type="EMBL" id="GET21076.1"/>
    </source>
</evidence>
<dbReference type="InterPro" id="IPR001769">
    <property type="entry name" value="Gingipain"/>
</dbReference>
<dbReference type="NCBIfam" id="NF033707">
    <property type="entry name" value="T9SS_sortase"/>
    <property type="match status" value="1"/>
</dbReference>
<feature type="domain" description="Gingipain" evidence="2">
    <location>
        <begin position="516"/>
        <end position="879"/>
    </location>
</feature>